<organism evidence="2">
    <name type="scientific">mine drainage metagenome</name>
    <dbReference type="NCBI Taxonomy" id="410659"/>
    <lineage>
        <taxon>unclassified sequences</taxon>
        <taxon>metagenomes</taxon>
        <taxon>ecological metagenomes</taxon>
    </lineage>
</organism>
<reference evidence="2" key="1">
    <citation type="submission" date="2009-10" db="EMBL/GenBank/DDBJ databases">
        <title>Diversity of trophic interactions inside an arsenic-rich microbial ecosystem.</title>
        <authorList>
            <person name="Bertin P.N."/>
            <person name="Heinrich-Salmeron A."/>
            <person name="Pelletier E."/>
            <person name="Goulhen-Chollet F."/>
            <person name="Arsene-Ploetze F."/>
            <person name="Gallien S."/>
            <person name="Calteau A."/>
            <person name="Vallenet D."/>
            <person name="Casiot C."/>
            <person name="Chane-Woon-Ming B."/>
            <person name="Giloteaux L."/>
            <person name="Barakat M."/>
            <person name="Bonnefoy V."/>
            <person name="Bruneel O."/>
            <person name="Chandler M."/>
            <person name="Cleiss J."/>
            <person name="Duran R."/>
            <person name="Elbaz-Poulichet F."/>
            <person name="Fonknechten N."/>
            <person name="Lauga B."/>
            <person name="Mornico D."/>
            <person name="Ortet P."/>
            <person name="Schaeffer C."/>
            <person name="Siguier P."/>
            <person name="Alexander Thil Smith A."/>
            <person name="Van Dorsselaer A."/>
            <person name="Weissenbach J."/>
            <person name="Medigue C."/>
            <person name="Le Paslier D."/>
        </authorList>
    </citation>
    <scope>NUCLEOTIDE SEQUENCE</scope>
</reference>
<accession>E6PID8</accession>
<comment type="caution">
    <text evidence="2">The sequence shown here is derived from an EMBL/GenBank/DDBJ whole genome shotgun (WGS) entry which is preliminary data.</text>
</comment>
<dbReference type="GO" id="GO:0016757">
    <property type="term" value="F:glycosyltransferase activity"/>
    <property type="evidence" value="ECO:0007669"/>
    <property type="project" value="InterPro"/>
</dbReference>
<dbReference type="EMBL" id="CABL01000019">
    <property type="protein sequence ID" value="CBH76228.1"/>
    <property type="molecule type" value="Genomic_DNA"/>
</dbReference>
<evidence type="ECO:0000259" key="1">
    <source>
        <dbReference type="Pfam" id="PF00534"/>
    </source>
</evidence>
<feature type="domain" description="Glycosyl transferase family 1" evidence="1">
    <location>
        <begin position="138"/>
        <end position="262"/>
    </location>
</feature>
<sequence>MPWIRSRFRWYAPFYPNAFERFDFSGYDAILSSSSAWAKGVRVPAGCVHLCYLHSVSRFLFDYDAYVGGLGVGLLARPLVSGLVRWDLRAAQRPTEMLANSATTARRALQYYGRHLDVLHPPVDMARFTQPRAPGDAFLVVARLLPYKRVDLAIDAARIAGVPLRIVGDGPMRAALERRAQGAPVHFLGERGDGEIADELARARAVLVPGVEDFGLMPLEAAASGTPSIAFRAGGATESIVEGATGAFFDRPDANDLAAVLHEFDPARFQAATLRAHAARFSTERFVATIRARLGALLDAR</sequence>
<dbReference type="PANTHER" id="PTHR45947:SF3">
    <property type="entry name" value="SULFOQUINOVOSYL TRANSFERASE SQD2"/>
    <property type="match status" value="1"/>
</dbReference>
<name>E6PID8_9ZZZZ</name>
<gene>
    <name evidence="2" type="ORF">CARN1_0708</name>
</gene>
<dbReference type="SUPFAM" id="SSF53756">
    <property type="entry name" value="UDP-Glycosyltransferase/glycogen phosphorylase"/>
    <property type="match status" value="1"/>
</dbReference>
<dbReference type="InterPro" id="IPR050194">
    <property type="entry name" value="Glycosyltransferase_grp1"/>
</dbReference>
<dbReference type="PANTHER" id="PTHR45947">
    <property type="entry name" value="SULFOQUINOVOSYL TRANSFERASE SQD2"/>
    <property type="match status" value="1"/>
</dbReference>
<dbReference type="Gene3D" id="3.40.50.2000">
    <property type="entry name" value="Glycogen Phosphorylase B"/>
    <property type="match status" value="2"/>
</dbReference>
<keyword evidence="2" id="KW-0808">Transferase</keyword>
<dbReference type="AlphaFoldDB" id="E6PID8"/>
<evidence type="ECO:0000313" key="2">
    <source>
        <dbReference type="EMBL" id="CBH76228.1"/>
    </source>
</evidence>
<protein>
    <submittedName>
        <fullName evidence="2">Glycosyl transferase, group 1</fullName>
    </submittedName>
</protein>
<proteinExistence type="predicted"/>
<dbReference type="InterPro" id="IPR001296">
    <property type="entry name" value="Glyco_trans_1"/>
</dbReference>
<dbReference type="Pfam" id="PF00534">
    <property type="entry name" value="Glycos_transf_1"/>
    <property type="match status" value="1"/>
</dbReference>